<dbReference type="InterPro" id="IPR008271">
    <property type="entry name" value="Ser/Thr_kinase_AS"/>
</dbReference>
<dbReference type="FunFam" id="1.10.510.10:FF:000008">
    <property type="entry name" value="Non-specific serine/threonine protein kinase"/>
    <property type="match status" value="1"/>
</dbReference>
<evidence type="ECO:0000256" key="8">
    <source>
        <dbReference type="PROSITE-ProRule" id="PRU10141"/>
    </source>
</evidence>
<dbReference type="PROSITE" id="PS51285">
    <property type="entry name" value="AGC_KINASE_CTER"/>
    <property type="match status" value="1"/>
</dbReference>
<evidence type="ECO:0000259" key="11">
    <source>
        <dbReference type="PROSITE" id="PS50195"/>
    </source>
</evidence>
<evidence type="ECO:0000256" key="7">
    <source>
        <dbReference type="ARBA" id="ARBA00022840"/>
    </source>
</evidence>
<feature type="binding site" evidence="8">
    <location>
        <position position="152"/>
    </location>
    <ligand>
        <name>ATP</name>
        <dbReference type="ChEBI" id="CHEBI:30616"/>
    </ligand>
</feature>
<dbReference type="PANTHER" id="PTHR24351">
    <property type="entry name" value="RIBOSOMAL PROTEIN S6 KINASE"/>
    <property type="match status" value="1"/>
</dbReference>
<dbReference type="PROSITE" id="PS00108">
    <property type="entry name" value="PROTEIN_KINASE_ST"/>
    <property type="match status" value="1"/>
</dbReference>
<keyword evidence="6" id="KW-0418">Kinase</keyword>
<evidence type="ECO:0000256" key="3">
    <source>
        <dbReference type="ARBA" id="ARBA00022553"/>
    </source>
</evidence>
<name>A0AA39H075_9BILA</name>
<keyword evidence="14" id="KW-1185">Reference proteome</keyword>
<dbReference type="InterPro" id="IPR000719">
    <property type="entry name" value="Prot_kinase_dom"/>
</dbReference>
<evidence type="ECO:0000256" key="5">
    <source>
        <dbReference type="ARBA" id="ARBA00022741"/>
    </source>
</evidence>
<keyword evidence="3" id="KW-0597">Phosphoprotein</keyword>
<dbReference type="Proteomes" id="UP001175271">
    <property type="component" value="Unassembled WGS sequence"/>
</dbReference>
<dbReference type="InterPro" id="IPR017441">
    <property type="entry name" value="Protein_kinase_ATP_BS"/>
</dbReference>
<dbReference type="InterPro" id="IPR001683">
    <property type="entry name" value="PX_dom"/>
</dbReference>
<keyword evidence="4" id="KW-0808">Transferase</keyword>
<dbReference type="InterPro" id="IPR036871">
    <property type="entry name" value="PX_dom_sf"/>
</dbReference>
<dbReference type="SUPFAM" id="SSF64268">
    <property type="entry name" value="PX domain"/>
    <property type="match status" value="1"/>
</dbReference>
<evidence type="ECO:0000256" key="2">
    <source>
        <dbReference type="ARBA" id="ARBA00022527"/>
    </source>
</evidence>
<dbReference type="PROSITE" id="PS50011">
    <property type="entry name" value="PROTEIN_KINASE_DOM"/>
    <property type="match status" value="1"/>
</dbReference>
<feature type="domain" description="AGC-kinase C-terminal" evidence="12">
    <location>
        <begin position="381"/>
        <end position="452"/>
    </location>
</feature>
<evidence type="ECO:0000256" key="1">
    <source>
        <dbReference type="ARBA" id="ARBA00009903"/>
    </source>
</evidence>
<evidence type="ECO:0000313" key="14">
    <source>
        <dbReference type="Proteomes" id="UP001175271"/>
    </source>
</evidence>
<keyword evidence="7 8" id="KW-0067">ATP-binding</keyword>
<proteinExistence type="inferred from homology"/>
<keyword evidence="2 9" id="KW-0723">Serine/threonine-protein kinase</keyword>
<evidence type="ECO:0008006" key="15">
    <source>
        <dbReference type="Google" id="ProtNLM"/>
    </source>
</evidence>
<gene>
    <name evidence="13" type="ORF">QR680_001869</name>
</gene>
<dbReference type="FunFam" id="3.30.200.20:FF:000042">
    <property type="entry name" value="Aurora kinase A"/>
    <property type="match status" value="1"/>
</dbReference>
<evidence type="ECO:0000259" key="12">
    <source>
        <dbReference type="PROSITE" id="PS51285"/>
    </source>
</evidence>
<evidence type="ECO:0000256" key="9">
    <source>
        <dbReference type="RuleBase" id="RU000304"/>
    </source>
</evidence>
<evidence type="ECO:0000259" key="10">
    <source>
        <dbReference type="PROSITE" id="PS50011"/>
    </source>
</evidence>
<dbReference type="GO" id="GO:0005524">
    <property type="term" value="F:ATP binding"/>
    <property type="evidence" value="ECO:0007669"/>
    <property type="project" value="UniProtKB-UniRule"/>
</dbReference>
<dbReference type="SMART" id="SM00220">
    <property type="entry name" value="S_TKc"/>
    <property type="match status" value="1"/>
</dbReference>
<keyword evidence="5 8" id="KW-0547">Nucleotide-binding</keyword>
<dbReference type="PROSITE" id="PS00107">
    <property type="entry name" value="PROTEIN_KINASE_ATP"/>
    <property type="match status" value="1"/>
</dbReference>
<dbReference type="Pfam" id="PF00069">
    <property type="entry name" value="Pkinase"/>
    <property type="match status" value="1"/>
</dbReference>
<dbReference type="Gene3D" id="1.10.510.10">
    <property type="entry name" value="Transferase(Phosphotransferase) domain 1"/>
    <property type="match status" value="1"/>
</dbReference>
<sequence length="457" mass="53468">MTRSDNISVQCSAIEDKRQVVYNVRVDGSVPMQKMFADFEKLHDKTKHLLPSHISGPPKKKFFNFDNKLTEKRRAWIETITSNLLRNHSQNQYVQNFFSPVLSDQNDVYLGPSERKSARPDHFEYLTTIGKGSFGQVFLVRHLQDRNIYAMKVLHKDHIKKRNEVQHVMAERNVLISNVDHPFLVSLHYSFQNEGKLYFVLDYLNGGELFCHIQRDKQFKESRARFYAAEIASALGYLHGLNIIYRDLKPENLLLDRKGHVVLTDFGLCKEGIRPNDTTETFCGTPEYLAPEVILKKPYDRTVDWWCLGTVLYEMLFGLPPFYSQDRREMYDRIINQKLSISPLATPSSRDILTHLLQKDRTKRLGCLHDFKEIQSHPFFKEIDWIKLERREIKPEFVPPVKDEFDMTFIDSEFTKDRPNPASLIPPSGLSHQDLDFLGFTYCNRNNLDGEKDDRRA</sequence>
<dbReference type="GO" id="GO:0004674">
    <property type="term" value="F:protein serine/threonine kinase activity"/>
    <property type="evidence" value="ECO:0007669"/>
    <property type="project" value="UniProtKB-KW"/>
</dbReference>
<evidence type="ECO:0000313" key="13">
    <source>
        <dbReference type="EMBL" id="KAK0396817.1"/>
    </source>
</evidence>
<reference evidence="13" key="1">
    <citation type="submission" date="2023-06" db="EMBL/GenBank/DDBJ databases">
        <title>Genomic analysis of the entomopathogenic nematode Steinernema hermaphroditum.</title>
        <authorList>
            <person name="Schwarz E.M."/>
            <person name="Heppert J.K."/>
            <person name="Baniya A."/>
            <person name="Schwartz H.T."/>
            <person name="Tan C.-H."/>
            <person name="Antoshechkin I."/>
            <person name="Sternberg P.W."/>
            <person name="Goodrich-Blair H."/>
            <person name="Dillman A.R."/>
        </authorList>
    </citation>
    <scope>NUCLEOTIDE SEQUENCE</scope>
    <source>
        <strain evidence="13">PS9179</strain>
        <tissue evidence="13">Whole animal</tissue>
    </source>
</reference>
<dbReference type="InterPro" id="IPR011009">
    <property type="entry name" value="Kinase-like_dom_sf"/>
</dbReference>
<dbReference type="InterPro" id="IPR000961">
    <property type="entry name" value="AGC-kinase_C"/>
</dbReference>
<evidence type="ECO:0000256" key="6">
    <source>
        <dbReference type="ARBA" id="ARBA00022777"/>
    </source>
</evidence>
<dbReference type="PROSITE" id="PS50195">
    <property type="entry name" value="PX"/>
    <property type="match status" value="1"/>
</dbReference>
<feature type="domain" description="PX" evidence="11">
    <location>
        <begin position="1"/>
        <end position="108"/>
    </location>
</feature>
<dbReference type="Gene3D" id="3.30.1520.10">
    <property type="entry name" value="Phox-like domain"/>
    <property type="match status" value="1"/>
</dbReference>
<accession>A0AA39H075</accession>
<feature type="domain" description="Protein kinase" evidence="10">
    <location>
        <begin position="123"/>
        <end position="380"/>
    </location>
</feature>
<dbReference type="SUPFAM" id="SSF56112">
    <property type="entry name" value="Protein kinase-like (PK-like)"/>
    <property type="match status" value="1"/>
</dbReference>
<dbReference type="GO" id="GO:0035091">
    <property type="term" value="F:phosphatidylinositol binding"/>
    <property type="evidence" value="ECO:0007669"/>
    <property type="project" value="InterPro"/>
</dbReference>
<comment type="caution">
    <text evidence="13">The sequence shown here is derived from an EMBL/GenBank/DDBJ whole genome shotgun (WGS) entry which is preliminary data.</text>
</comment>
<dbReference type="Pfam" id="PF00787">
    <property type="entry name" value="PX"/>
    <property type="match status" value="1"/>
</dbReference>
<dbReference type="Gene3D" id="3.30.200.20">
    <property type="entry name" value="Phosphorylase Kinase, domain 1"/>
    <property type="match status" value="1"/>
</dbReference>
<comment type="similarity">
    <text evidence="1">Belongs to the protein kinase superfamily. AGC Ser/Thr protein kinase family.</text>
</comment>
<organism evidence="13 14">
    <name type="scientific">Steinernema hermaphroditum</name>
    <dbReference type="NCBI Taxonomy" id="289476"/>
    <lineage>
        <taxon>Eukaryota</taxon>
        <taxon>Metazoa</taxon>
        <taxon>Ecdysozoa</taxon>
        <taxon>Nematoda</taxon>
        <taxon>Chromadorea</taxon>
        <taxon>Rhabditida</taxon>
        <taxon>Tylenchina</taxon>
        <taxon>Panagrolaimomorpha</taxon>
        <taxon>Strongyloidoidea</taxon>
        <taxon>Steinernematidae</taxon>
        <taxon>Steinernema</taxon>
    </lineage>
</organism>
<evidence type="ECO:0000256" key="4">
    <source>
        <dbReference type="ARBA" id="ARBA00022679"/>
    </source>
</evidence>
<protein>
    <recommendedName>
        <fullName evidence="15">Non-specific serine/threonine protein kinase</fullName>
    </recommendedName>
</protein>
<dbReference type="AlphaFoldDB" id="A0AA39H075"/>
<dbReference type="SMART" id="SM00133">
    <property type="entry name" value="S_TK_X"/>
    <property type="match status" value="1"/>
</dbReference>
<dbReference type="EMBL" id="JAUCMV010000005">
    <property type="protein sequence ID" value="KAK0396817.1"/>
    <property type="molecule type" value="Genomic_DNA"/>
</dbReference>